<accession>A0A0P9CQ41</accession>
<sequence>MVVFPGNERGGAATHLLAYAKSVVHARLEGLIQFISLGDGPLLDDLQAVLAQVEIVSGSTGGRIKTLAVKMKQQGRDVLWHAHGPRANFVVFMASRRSRRHFTSTVHSNPLQDFLGSRAKSLLFTRLNLFCLRRTVGVFVGNREFAEYLPSRQAYFVPNAIEPVTGAASRSDARLRLCEDLDIPQESTVIGIVARLDPVKDLRTVIMALPLVAKRLARPVHLVIAGPGAQLQELQRIAIENSVEAFVHFLGFVKETEPLYLAMDAHVLPSKSEGESPFVILEAGNYGVPNLGSDIPGIRNLIVDGQTGWLFPVGDAQALAERLELVLRNPEEAMKCVDAFRQTVLPRFSPAAMLEAYLSGYEAMGFAALQSESEMEPSLQT</sequence>
<dbReference type="EMBL" id="LJCO01000019">
    <property type="protein sequence ID" value="KPV44955.1"/>
    <property type="molecule type" value="Genomic_DNA"/>
</dbReference>
<evidence type="ECO:0000259" key="1">
    <source>
        <dbReference type="Pfam" id="PF00534"/>
    </source>
</evidence>
<organism evidence="2 3">
    <name type="scientific">Alicyclobacillus ferrooxydans</name>
    <dbReference type="NCBI Taxonomy" id="471514"/>
    <lineage>
        <taxon>Bacteria</taxon>
        <taxon>Bacillati</taxon>
        <taxon>Bacillota</taxon>
        <taxon>Bacilli</taxon>
        <taxon>Bacillales</taxon>
        <taxon>Alicyclobacillaceae</taxon>
        <taxon>Alicyclobacillus</taxon>
    </lineage>
</organism>
<evidence type="ECO:0000313" key="3">
    <source>
        <dbReference type="Proteomes" id="UP000050482"/>
    </source>
</evidence>
<protein>
    <recommendedName>
        <fullName evidence="1">Glycosyl transferase family 1 domain-containing protein</fullName>
    </recommendedName>
</protein>
<dbReference type="Gene3D" id="3.40.50.2000">
    <property type="entry name" value="Glycogen Phosphorylase B"/>
    <property type="match status" value="2"/>
</dbReference>
<dbReference type="InterPro" id="IPR001296">
    <property type="entry name" value="Glyco_trans_1"/>
</dbReference>
<dbReference type="PATRIC" id="fig|471514.4.peg.3072"/>
<reference evidence="2 3" key="1">
    <citation type="submission" date="2015-09" db="EMBL/GenBank/DDBJ databases">
        <title>Draft genome sequence of Alicyclobacillus ferrooxydans DSM 22381.</title>
        <authorList>
            <person name="Hemp J."/>
        </authorList>
    </citation>
    <scope>NUCLEOTIDE SEQUENCE [LARGE SCALE GENOMIC DNA]</scope>
    <source>
        <strain evidence="2 3">TC-34</strain>
    </source>
</reference>
<feature type="domain" description="Glycosyl transferase family 1" evidence="1">
    <location>
        <begin position="180"/>
        <end position="341"/>
    </location>
</feature>
<dbReference type="Proteomes" id="UP000050482">
    <property type="component" value="Unassembled WGS sequence"/>
</dbReference>
<dbReference type="SUPFAM" id="SSF53756">
    <property type="entry name" value="UDP-Glycosyltransferase/glycogen phosphorylase"/>
    <property type="match status" value="1"/>
</dbReference>
<keyword evidence="3" id="KW-1185">Reference proteome</keyword>
<dbReference type="STRING" id="471514.AN477_04595"/>
<proteinExistence type="predicted"/>
<gene>
    <name evidence="2" type="ORF">AN477_04595</name>
</gene>
<evidence type="ECO:0000313" key="2">
    <source>
        <dbReference type="EMBL" id="KPV44955.1"/>
    </source>
</evidence>
<dbReference type="Pfam" id="PF00534">
    <property type="entry name" value="Glycos_transf_1"/>
    <property type="match status" value="1"/>
</dbReference>
<dbReference type="GO" id="GO:0016757">
    <property type="term" value="F:glycosyltransferase activity"/>
    <property type="evidence" value="ECO:0007669"/>
    <property type="project" value="InterPro"/>
</dbReference>
<comment type="caution">
    <text evidence="2">The sequence shown here is derived from an EMBL/GenBank/DDBJ whole genome shotgun (WGS) entry which is preliminary data.</text>
</comment>
<dbReference type="AlphaFoldDB" id="A0A0P9CQ41"/>
<name>A0A0P9CQ41_9BACL</name>
<dbReference type="PANTHER" id="PTHR12526">
    <property type="entry name" value="GLYCOSYLTRANSFERASE"/>
    <property type="match status" value="1"/>
</dbReference>